<proteinExistence type="predicted"/>
<name>A0A6J5L720_9CAUD</name>
<keyword evidence="1" id="KW-1133">Transmembrane helix</keyword>
<evidence type="ECO:0000313" key="2">
    <source>
        <dbReference type="EMBL" id="CAB4128430.1"/>
    </source>
</evidence>
<dbReference type="EMBL" id="LR796224">
    <property type="protein sequence ID" value="CAB4128430.1"/>
    <property type="molecule type" value="Genomic_DNA"/>
</dbReference>
<protein>
    <submittedName>
        <fullName evidence="2">Uncharacterized protein</fullName>
    </submittedName>
</protein>
<organism evidence="2">
    <name type="scientific">uncultured Caudovirales phage</name>
    <dbReference type="NCBI Taxonomy" id="2100421"/>
    <lineage>
        <taxon>Viruses</taxon>
        <taxon>Duplodnaviria</taxon>
        <taxon>Heunggongvirae</taxon>
        <taxon>Uroviricota</taxon>
        <taxon>Caudoviricetes</taxon>
        <taxon>Peduoviridae</taxon>
        <taxon>Maltschvirus</taxon>
        <taxon>Maltschvirus maltsch</taxon>
    </lineage>
</organism>
<gene>
    <name evidence="2" type="ORF">UFOVP107_31</name>
    <name evidence="3" type="ORF">UFOVP214_20</name>
</gene>
<keyword evidence="1" id="KW-0472">Membrane</keyword>
<sequence length="52" mass="6048">MELVKQIRVLTVVLGILALLMAWQHQWFISGCMTILALQFVMWGWHHQKGGK</sequence>
<reference evidence="2" key="1">
    <citation type="submission" date="2020-04" db="EMBL/GenBank/DDBJ databases">
        <authorList>
            <person name="Chiriac C."/>
            <person name="Salcher M."/>
            <person name="Ghai R."/>
            <person name="Kavagutti S V."/>
        </authorList>
    </citation>
    <scope>NUCLEOTIDE SEQUENCE</scope>
</reference>
<dbReference type="EMBL" id="LR798264">
    <property type="protein sequence ID" value="CAB5218463.1"/>
    <property type="molecule type" value="Genomic_DNA"/>
</dbReference>
<evidence type="ECO:0000313" key="3">
    <source>
        <dbReference type="EMBL" id="CAB5218463.1"/>
    </source>
</evidence>
<evidence type="ECO:0000256" key="1">
    <source>
        <dbReference type="SAM" id="Phobius"/>
    </source>
</evidence>
<dbReference type="PROSITE" id="PS51257">
    <property type="entry name" value="PROKAR_LIPOPROTEIN"/>
    <property type="match status" value="1"/>
</dbReference>
<feature type="transmembrane region" description="Helical" evidence="1">
    <location>
        <begin position="7"/>
        <end position="22"/>
    </location>
</feature>
<keyword evidence="1" id="KW-0812">Transmembrane</keyword>
<accession>A0A6J5L720</accession>